<reference evidence="1" key="1">
    <citation type="submission" date="2013-10" db="EMBL/GenBank/DDBJ databases">
        <title>Genomic analysis of the causative agents of coccidiosis in chickens.</title>
        <authorList>
            <person name="Reid A.J."/>
            <person name="Blake D."/>
            <person name="Billington K."/>
            <person name="Browne H."/>
            <person name="Dunn M."/>
            <person name="Hung S."/>
            <person name="Kawahara F."/>
            <person name="Miranda-Saavedra D."/>
            <person name="Mourier T."/>
            <person name="Nagra H."/>
            <person name="Otto T.D."/>
            <person name="Rawlings N."/>
            <person name="Sanchez A."/>
            <person name="Sanders M."/>
            <person name="Subramaniam C."/>
            <person name="Tay Y."/>
            <person name="Dear P."/>
            <person name="Doerig C."/>
            <person name="Gruber A."/>
            <person name="Parkinson J."/>
            <person name="Shirley M."/>
            <person name="Wan K.L."/>
            <person name="Berriman M."/>
            <person name="Tomley F."/>
            <person name="Pain A."/>
        </authorList>
    </citation>
    <scope>NUCLEOTIDE SEQUENCE [LARGE SCALE GENOMIC DNA]</scope>
    <source>
        <strain evidence="1">Houghton</strain>
    </source>
</reference>
<reference evidence="1" key="2">
    <citation type="submission" date="2013-10" db="EMBL/GenBank/DDBJ databases">
        <authorList>
            <person name="Aslett M."/>
        </authorList>
    </citation>
    <scope>NUCLEOTIDE SEQUENCE [LARGE SCALE GENOMIC DNA]</scope>
    <source>
        <strain evidence="1">Houghton</strain>
    </source>
</reference>
<evidence type="ECO:0000313" key="1">
    <source>
        <dbReference type="EMBL" id="CDJ44446.1"/>
    </source>
</evidence>
<dbReference type="EMBL" id="HG677094">
    <property type="protein sequence ID" value="CDJ44446.1"/>
    <property type="molecule type" value="Genomic_DNA"/>
</dbReference>
<sequence>HDIFDSFQEAALAALDLAEDAKDKRLTYKPPIVLEGLAAAATLLGAWIALEPSEHGSKMLRLLPSICSALKPQDAAPLLPALLAFSPDDWADRDGALDLLLSLFLNTPGAIEGASAGDLGCLCSSLLAAAFLSPLVEDPYKRVLLLQQHKQQLQLLQQQLAAAAGPTPATSSSSSSSSSIPAVPQLPPCPFPLPADVGPLAATPAAELCVRVGVSVHQALSLLLSSSSSSSAAAAAAVAGASGFSPQILAQVAALQQQLLQEPKPFLSVFGSSSSSSSKTEVRRCFLWAADASSCCAALVGLRCNAAELQQIVPLQQQEPIWGLLLRCSTL</sequence>
<dbReference type="VEuPathDB" id="ToxoDB:ETH2_1562100"/>
<dbReference type="RefSeq" id="XP_013235195.1">
    <property type="nucleotide sequence ID" value="XM_013379741.1"/>
</dbReference>
<evidence type="ECO:0000313" key="2">
    <source>
        <dbReference type="Proteomes" id="UP000030747"/>
    </source>
</evidence>
<dbReference type="Proteomes" id="UP000030747">
    <property type="component" value="Unassembled WGS sequence"/>
</dbReference>
<protein>
    <submittedName>
        <fullName evidence="1">Uncharacterized protein</fullName>
    </submittedName>
</protein>
<name>U6L2S3_EIMTE</name>
<dbReference type="VEuPathDB" id="ToxoDB:ETH_00033555"/>
<organism evidence="1 2">
    <name type="scientific">Eimeria tenella</name>
    <name type="common">Coccidian parasite</name>
    <dbReference type="NCBI Taxonomy" id="5802"/>
    <lineage>
        <taxon>Eukaryota</taxon>
        <taxon>Sar</taxon>
        <taxon>Alveolata</taxon>
        <taxon>Apicomplexa</taxon>
        <taxon>Conoidasida</taxon>
        <taxon>Coccidia</taxon>
        <taxon>Eucoccidiorida</taxon>
        <taxon>Eimeriorina</taxon>
        <taxon>Eimeriidae</taxon>
        <taxon>Eimeria</taxon>
    </lineage>
</organism>
<gene>
    <name evidence="1" type="ORF">ETH_00033555</name>
</gene>
<proteinExistence type="predicted"/>
<dbReference type="AlphaFoldDB" id="U6L2S3"/>
<dbReference type="GeneID" id="25255777"/>
<keyword evidence="2" id="KW-1185">Reference proteome</keyword>
<accession>U6L2S3</accession>
<dbReference type="OrthoDB" id="349064at2759"/>
<feature type="non-terminal residue" evidence="1">
    <location>
        <position position="1"/>
    </location>
</feature>